<evidence type="ECO:0000313" key="2">
    <source>
        <dbReference type="EMBL" id="XDQ05632.1"/>
    </source>
</evidence>
<dbReference type="InterPro" id="IPR012425">
    <property type="entry name" value="DmpG_comm"/>
</dbReference>
<dbReference type="RefSeq" id="WP_369190786.1">
    <property type="nucleotide sequence ID" value="NZ_CP163431.1"/>
</dbReference>
<dbReference type="Gene3D" id="1.10.8.60">
    <property type="match status" value="1"/>
</dbReference>
<dbReference type="Pfam" id="PF07836">
    <property type="entry name" value="DmpG_comm"/>
    <property type="match status" value="1"/>
</dbReference>
<organism evidence="2">
    <name type="scientific">Streptomyces sp. R08</name>
    <dbReference type="NCBI Taxonomy" id="3238624"/>
    <lineage>
        <taxon>Bacteria</taxon>
        <taxon>Bacillati</taxon>
        <taxon>Actinomycetota</taxon>
        <taxon>Actinomycetes</taxon>
        <taxon>Kitasatosporales</taxon>
        <taxon>Streptomycetaceae</taxon>
        <taxon>Streptomyces</taxon>
    </lineage>
</organism>
<evidence type="ECO:0000259" key="1">
    <source>
        <dbReference type="Pfam" id="PF07836"/>
    </source>
</evidence>
<name>A0AB39MI05_9ACTN</name>
<feature type="domain" description="DmpG-like communication" evidence="1">
    <location>
        <begin position="102"/>
        <end position="149"/>
    </location>
</feature>
<dbReference type="GO" id="GO:0016833">
    <property type="term" value="F:oxo-acid-lyase activity"/>
    <property type="evidence" value="ECO:0007669"/>
    <property type="project" value="InterPro"/>
</dbReference>
<protein>
    <recommendedName>
        <fullName evidence="1">DmpG-like communication domain-containing protein</fullName>
    </recommendedName>
</protein>
<accession>A0AB39MI05</accession>
<dbReference type="EMBL" id="CP163431">
    <property type="protein sequence ID" value="XDQ05632.1"/>
    <property type="molecule type" value="Genomic_DNA"/>
</dbReference>
<reference evidence="2" key="1">
    <citation type="submission" date="2024-07" db="EMBL/GenBank/DDBJ databases">
        <authorList>
            <person name="Yu S.T."/>
        </authorList>
    </citation>
    <scope>NUCLEOTIDE SEQUENCE</scope>
    <source>
        <strain evidence="2">R08</strain>
    </source>
</reference>
<dbReference type="AlphaFoldDB" id="A0AB39MI05"/>
<proteinExistence type="predicted"/>
<gene>
    <name evidence="2" type="ORF">AB5J58_38195</name>
</gene>
<sequence>MPIDALSDLVSGLESVDVDADAAAVQEGNIARRPAEGASVVGLGDKAVLTASSMWQILGPGIEAADELGHAHGRDLFALREATDDVVRPAQDRPGEVEARGDRETLTLGCADVYSSLVRHAESASARDNIEALDLLTTQNAQQTQNAQENAS</sequence>